<dbReference type="InterPro" id="IPR039536">
    <property type="entry name" value="TetR_C_Proteobacteria"/>
</dbReference>
<dbReference type="Proteomes" id="UP001165641">
    <property type="component" value="Unassembled WGS sequence"/>
</dbReference>
<keyword evidence="1 2" id="KW-0238">DNA-binding</keyword>
<dbReference type="InterPro" id="IPR009057">
    <property type="entry name" value="Homeodomain-like_sf"/>
</dbReference>
<dbReference type="PANTHER" id="PTHR30055">
    <property type="entry name" value="HTH-TYPE TRANSCRIPTIONAL REGULATOR RUTR"/>
    <property type="match status" value="1"/>
</dbReference>
<dbReference type="SUPFAM" id="SSF48498">
    <property type="entry name" value="Tetracyclin repressor-like, C-terminal domain"/>
    <property type="match status" value="1"/>
</dbReference>
<keyword evidence="5" id="KW-1185">Reference proteome</keyword>
<comment type="caution">
    <text evidence="4">The sequence shown here is derived from an EMBL/GenBank/DDBJ whole genome shotgun (WGS) entry which is preliminary data.</text>
</comment>
<protein>
    <submittedName>
        <fullName evidence="4">TetR/AcrR family transcriptional regulator</fullName>
    </submittedName>
</protein>
<organism evidence="4 5">
    <name type="scientific">Paracoccus onchidii</name>
    <dbReference type="NCBI Taxonomy" id="3017813"/>
    <lineage>
        <taxon>Bacteria</taxon>
        <taxon>Pseudomonadati</taxon>
        <taxon>Pseudomonadota</taxon>
        <taxon>Alphaproteobacteria</taxon>
        <taxon>Rhodobacterales</taxon>
        <taxon>Paracoccaceae</taxon>
        <taxon>Paracoccus</taxon>
    </lineage>
</organism>
<feature type="domain" description="HTH tetR-type" evidence="3">
    <location>
        <begin position="17"/>
        <end position="77"/>
    </location>
</feature>
<dbReference type="PROSITE" id="PS50977">
    <property type="entry name" value="HTH_TETR_2"/>
    <property type="match status" value="1"/>
</dbReference>
<evidence type="ECO:0000313" key="4">
    <source>
        <dbReference type="EMBL" id="MDB6176324.1"/>
    </source>
</evidence>
<dbReference type="InterPro" id="IPR050109">
    <property type="entry name" value="HTH-type_TetR-like_transc_reg"/>
</dbReference>
<evidence type="ECO:0000256" key="2">
    <source>
        <dbReference type="PROSITE-ProRule" id="PRU00335"/>
    </source>
</evidence>
<dbReference type="InterPro" id="IPR036271">
    <property type="entry name" value="Tet_transcr_reg_TetR-rel_C_sf"/>
</dbReference>
<feature type="DNA-binding region" description="H-T-H motif" evidence="2">
    <location>
        <begin position="40"/>
        <end position="59"/>
    </location>
</feature>
<name>A0ABT4ZAE9_9RHOB</name>
<dbReference type="Gene3D" id="1.10.357.10">
    <property type="entry name" value="Tetracycline Repressor, domain 2"/>
    <property type="match status" value="1"/>
</dbReference>
<evidence type="ECO:0000256" key="1">
    <source>
        <dbReference type="ARBA" id="ARBA00023125"/>
    </source>
</evidence>
<evidence type="ECO:0000259" key="3">
    <source>
        <dbReference type="PROSITE" id="PS50977"/>
    </source>
</evidence>
<dbReference type="SUPFAM" id="SSF46689">
    <property type="entry name" value="Homeodomain-like"/>
    <property type="match status" value="1"/>
</dbReference>
<dbReference type="Pfam" id="PF00440">
    <property type="entry name" value="TetR_N"/>
    <property type="match status" value="1"/>
</dbReference>
<dbReference type="PANTHER" id="PTHR30055:SF146">
    <property type="entry name" value="HTH-TYPE TRANSCRIPTIONAL DUAL REGULATOR CECR"/>
    <property type="match status" value="1"/>
</dbReference>
<dbReference type="EMBL" id="JAQBIE010000002">
    <property type="protein sequence ID" value="MDB6176324.1"/>
    <property type="molecule type" value="Genomic_DNA"/>
</dbReference>
<dbReference type="Pfam" id="PF14246">
    <property type="entry name" value="TetR_C_7"/>
    <property type="match status" value="1"/>
</dbReference>
<gene>
    <name evidence="4" type="ORF">PAF17_02270</name>
</gene>
<dbReference type="InterPro" id="IPR001647">
    <property type="entry name" value="HTH_TetR"/>
</dbReference>
<proteinExistence type="predicted"/>
<reference evidence="4" key="1">
    <citation type="submission" date="2022-12" db="EMBL/GenBank/DDBJ databases">
        <title>Paracoccus onchidii sp. nov., isolated from a marine invertebrate from the South China Sea.</title>
        <authorList>
            <person name="Xu S."/>
            <person name="Liu Z."/>
            <person name="Xu Y."/>
        </authorList>
    </citation>
    <scope>NUCLEOTIDE SEQUENCE</scope>
    <source>
        <strain evidence="4">Z330</strain>
    </source>
</reference>
<accession>A0ABT4ZAE9</accession>
<sequence>MKPSEKLVRSRGRPPCADATRRIVEAATCLFLAKGYGATTMQDVARKFGGSKQTIYARFPDKHALAEAVVTAFTERRLQVPRQIASTPGPARETLTKLAAALLESALQRETIMMLRLIVSESNGGPELSEIMHQKSRLPGFEMMTLAMERLTAEGQLVGKPEDLAQMFFDLVLVHRVWDAMFDPNAMQITPEMLAKQRNAVDFFLRAASVTSEGRPDLQPDAG</sequence>
<dbReference type="PRINTS" id="PR00455">
    <property type="entry name" value="HTHTETR"/>
</dbReference>
<dbReference type="RefSeq" id="WP_271887459.1">
    <property type="nucleotide sequence ID" value="NZ_JAQBIE010000002.1"/>
</dbReference>
<evidence type="ECO:0000313" key="5">
    <source>
        <dbReference type="Proteomes" id="UP001165641"/>
    </source>
</evidence>